<keyword evidence="2" id="KW-1185">Reference proteome</keyword>
<accession>A0ABN0F5G1</accession>
<comment type="caution">
    <text evidence="1">The sequence shown here is derived from an EMBL/GenBank/DDBJ whole genome shotgun (WGS) entry which is preliminary data.</text>
</comment>
<evidence type="ECO:0000313" key="2">
    <source>
        <dbReference type="Proteomes" id="UP000004980"/>
    </source>
</evidence>
<dbReference type="SUPFAM" id="SSF52402">
    <property type="entry name" value="Adenine nucleotide alpha hydrolases-like"/>
    <property type="match status" value="1"/>
</dbReference>
<organism evidence="1 2">
    <name type="scientific">Paraburkholderia hospita</name>
    <dbReference type="NCBI Taxonomy" id="169430"/>
    <lineage>
        <taxon>Bacteria</taxon>
        <taxon>Pseudomonadati</taxon>
        <taxon>Pseudomonadota</taxon>
        <taxon>Betaproteobacteria</taxon>
        <taxon>Burkholderiales</taxon>
        <taxon>Burkholderiaceae</taxon>
        <taxon>Paraburkholderia</taxon>
    </lineage>
</organism>
<name>A0ABN0F5G1_9BURK</name>
<proteinExistence type="predicted"/>
<dbReference type="Proteomes" id="UP000004980">
    <property type="component" value="Unassembled WGS sequence"/>
</dbReference>
<evidence type="ECO:0000313" key="1">
    <source>
        <dbReference type="EMBL" id="EIM93841.1"/>
    </source>
</evidence>
<reference evidence="1 2" key="1">
    <citation type="journal article" date="2012" name="J. Bacteriol.">
        <title>Draft Genome Sequence of the Soil Bacterium Burkholderia terrae Strain BS001, Which Interacts with Fungal Surface Structures.</title>
        <authorList>
            <person name="Nazir R."/>
            <person name="Hansen M.A."/>
            <person name="Sorensen S."/>
            <person name="van Elsas J.D."/>
        </authorList>
    </citation>
    <scope>NUCLEOTIDE SEQUENCE [LARGE SCALE GENOMIC DNA]</scope>
    <source>
        <strain evidence="1 2">BS001</strain>
    </source>
</reference>
<protein>
    <submittedName>
        <fullName evidence="1">UspA domain-containing protein</fullName>
    </submittedName>
</protein>
<dbReference type="EMBL" id="AKAU01000292">
    <property type="protein sequence ID" value="EIM93841.1"/>
    <property type="molecule type" value="Genomic_DNA"/>
</dbReference>
<gene>
    <name evidence="1" type="ORF">WQE_47429</name>
</gene>
<sequence length="33" mass="3864">MSYKSIAVHLDTSERAHRRLELALQIAKRFDAH</sequence>